<dbReference type="GO" id="GO:0003677">
    <property type="term" value="F:DNA binding"/>
    <property type="evidence" value="ECO:0007669"/>
    <property type="project" value="UniProtKB-KW"/>
</dbReference>
<reference evidence="7 8" key="1">
    <citation type="submission" date="2014-08" db="EMBL/GenBank/DDBJ databases">
        <title>Genomic and Phenotypic Diversity of Colwellia psychrerythraea strains from Disparate Marine Basins.</title>
        <authorList>
            <person name="Techtmann S.M."/>
            <person name="Stelling S.C."/>
            <person name="Utturkar S.M."/>
            <person name="Alshibli N."/>
            <person name="Harris A."/>
            <person name="Brown S.D."/>
            <person name="Hazen T.C."/>
        </authorList>
    </citation>
    <scope>NUCLEOTIDE SEQUENCE [LARGE SCALE GENOMIC DNA]</scope>
    <source>
        <strain evidence="7 8">ND2E</strain>
    </source>
</reference>
<dbReference type="EMBL" id="JQED01000047">
    <property type="protein sequence ID" value="KGJ88414.1"/>
    <property type="molecule type" value="Genomic_DNA"/>
</dbReference>
<dbReference type="RefSeq" id="WP_033095203.1">
    <property type="nucleotide sequence ID" value="NZ_JQED01000047.1"/>
</dbReference>
<comment type="similarity">
    <text evidence="1">Belongs to the transposase 7 family.</text>
</comment>
<dbReference type="OrthoDB" id="5292689at2"/>
<feature type="domain" description="DUF4158" evidence="6">
    <location>
        <begin position="11"/>
        <end position="173"/>
    </location>
</feature>
<evidence type="ECO:0000256" key="2">
    <source>
        <dbReference type="ARBA" id="ARBA00022578"/>
    </source>
</evidence>
<dbReference type="AlphaFoldDB" id="A0A099KCE9"/>
<organism evidence="7 8">
    <name type="scientific">Colwellia psychrerythraea</name>
    <name type="common">Vibrio psychroerythus</name>
    <dbReference type="NCBI Taxonomy" id="28229"/>
    <lineage>
        <taxon>Bacteria</taxon>
        <taxon>Pseudomonadati</taxon>
        <taxon>Pseudomonadota</taxon>
        <taxon>Gammaproteobacteria</taxon>
        <taxon>Alteromonadales</taxon>
        <taxon>Colwelliaceae</taxon>
        <taxon>Colwellia</taxon>
    </lineage>
</organism>
<evidence type="ECO:0000259" key="5">
    <source>
        <dbReference type="Pfam" id="PF01526"/>
    </source>
</evidence>
<protein>
    <submittedName>
        <fullName evidence="7">Transposase Tn3 family protein</fullName>
    </submittedName>
</protein>
<evidence type="ECO:0000256" key="3">
    <source>
        <dbReference type="ARBA" id="ARBA00023125"/>
    </source>
</evidence>
<evidence type="ECO:0000256" key="1">
    <source>
        <dbReference type="ARBA" id="ARBA00009402"/>
    </source>
</evidence>
<dbReference type="GO" id="GO:0006313">
    <property type="term" value="P:DNA transposition"/>
    <property type="evidence" value="ECO:0007669"/>
    <property type="project" value="InterPro"/>
</dbReference>
<keyword evidence="4" id="KW-0233">DNA recombination</keyword>
<evidence type="ECO:0000313" key="8">
    <source>
        <dbReference type="Proteomes" id="UP000029843"/>
    </source>
</evidence>
<dbReference type="NCBIfam" id="NF033527">
    <property type="entry name" value="transpos_Tn3"/>
    <property type="match status" value="1"/>
</dbReference>
<gene>
    <name evidence="7" type="ORF">ND2E_4250</name>
</gene>
<proteinExistence type="inferred from homology"/>
<dbReference type="GO" id="GO:0004803">
    <property type="term" value="F:transposase activity"/>
    <property type="evidence" value="ECO:0007669"/>
    <property type="project" value="InterPro"/>
</dbReference>
<dbReference type="Pfam" id="PF13700">
    <property type="entry name" value="DUF4158"/>
    <property type="match status" value="1"/>
</dbReference>
<dbReference type="PATRIC" id="fig|28229.4.peg.3605"/>
<evidence type="ECO:0000313" key="7">
    <source>
        <dbReference type="EMBL" id="KGJ88414.1"/>
    </source>
</evidence>
<feature type="domain" description="Tn3 transposase DDE" evidence="5">
    <location>
        <begin position="589"/>
        <end position="977"/>
    </location>
</feature>
<dbReference type="Pfam" id="PF01526">
    <property type="entry name" value="DDE_Tnp_Tn3"/>
    <property type="match status" value="1"/>
</dbReference>
<keyword evidence="2" id="KW-0815">Transposition</keyword>
<dbReference type="InterPro" id="IPR025296">
    <property type="entry name" value="DUF4158"/>
</dbReference>
<comment type="caution">
    <text evidence="7">The sequence shown here is derived from an EMBL/GenBank/DDBJ whole genome shotgun (WGS) entry which is preliminary data.</text>
</comment>
<dbReference type="InterPro" id="IPR047653">
    <property type="entry name" value="Tn3-like_transpos"/>
</dbReference>
<name>A0A099KCE9_COLPS</name>
<evidence type="ECO:0000256" key="4">
    <source>
        <dbReference type="ARBA" id="ARBA00023172"/>
    </source>
</evidence>
<sequence>MKEVKTSRIQILTNQEIDELYSCPVFNQAEREEYLSLDPDIKRTLARLEKIETRVYLILLIGYFRAKPVVPKFKLRDVKQDVEYIYSTYFPDKKPKYPVIKKNTRATLILKMYSILGFERFSKQHQQELIARLRDVATICTYPKYIFDECLAFFGQKRTGLAGYSTLQSIITNVLASERQRTEYILSYHMPDTTQEKLQKILHTKDLLNSLSPYKGSAKDFSPSQLAKEVDTHNTIKEIYQDVKHLIGKLGLSQGNLNYYASIIHHQSVYKVRRYPKWQGMLYMACYLFFRYRETNDKLVTAFQYVTRKQGEAAKAAAKQRIAEELEVIRDKLTCAGNILKLFVDDDISDKTAFGDIRQDAFAVISKDELRLISKHLHQNSFDKTLYEWQFIDTQYRKIANSMRSLFMAIDIDCDPVLQVLASQLITSKSELYKDKKLTTVDQRLFSSEDKKYLLENDKVNTKRFEYYLYQRVAKLINSNSIYVTESADNKRLEDDLIPQTEWKDSEIIIQKSGLPKLNTPIDQTLSGLMKKLRLSMKHLGNSINDDANDLVKRQPRINQLTWTLANKRWKDDLDNPVYTQIRHMGIIEIMDYVNKKTGYLNAFKNVASKKHSVKAGDDDLLACVFGNGSNYGLHHMSSISDRTIGVLRAVNDGYIRPETTSDANDVISDALAVLPIFKHYTINEAAPFGSIDGQKFACRINTFRARYSAKYFRKGKGVSALTLVSNHVPLNTKVISPNEYEAHHAFDLLYNNTSDIQPKTLATDTHGVNNVNFAILDLFGYQFAPRYAKFKNSFNDIFEVEYGDKLTLQLKKPINTALIKREWENIQWIICSLSRKTATQSTIIKKLSNNKKNSLTLAALHEYDRLIKCQYMLDYVDSKTLRQFVQQALNRGEAYHQLRRAIASINGNQFRGGQDYQIDQWNDCARIIANCIIYYNSALLSGLIEKFELENNQDAINMIANLSPVAWRHIQLAGNYTFGIKKNNISVDRLLENLDPLADEEQPMVAA</sequence>
<dbReference type="Proteomes" id="UP000029843">
    <property type="component" value="Unassembled WGS sequence"/>
</dbReference>
<keyword evidence="3" id="KW-0238">DNA-binding</keyword>
<evidence type="ECO:0000259" key="6">
    <source>
        <dbReference type="Pfam" id="PF13700"/>
    </source>
</evidence>
<accession>A0A099KCE9</accession>
<dbReference type="InterPro" id="IPR002513">
    <property type="entry name" value="Tn3_Tnp_DDE_dom"/>
</dbReference>